<keyword evidence="4" id="KW-1185">Reference proteome</keyword>
<accession>A0ABR1CK15</accession>
<dbReference type="PANTHER" id="PTHR13234">
    <property type="entry name" value="GAMMA-INTERFERON INDUCIBLE LYSOSOMAL THIOL REDUCTASE GILT"/>
    <property type="match status" value="1"/>
</dbReference>
<sequence>MVMLPLFYRSKYRYRIGKMRRQMTRAGLRRYLYTAAAVLLLFLMYRWLTRRPEYSAMYGYRGEIMGPGAPEEPKLNTVKLEVYLESMCPDTSRFIHTQLVKAWTILSPTKRVELTLVPFGKARCVAKGDDFECSCQHGGTECVLNQLMNCVIDRLGFPDKIVPVINCIQGKHSLDDAMSTCVAKNVLLDEIQMRDCATGVRGRRLLALAGSRTASLDPRLDFVPWIMINSERNSDALYDLTENLCRTLEPAPEECTEYMREIKKR</sequence>
<dbReference type="InterPro" id="IPR004911">
    <property type="entry name" value="Interferon-induced_GILT"/>
</dbReference>
<evidence type="ECO:0000256" key="1">
    <source>
        <dbReference type="ARBA" id="ARBA00005679"/>
    </source>
</evidence>
<dbReference type="PANTHER" id="PTHR13234:SF70">
    <property type="entry name" value="GILT-LIKE PROTEIN C02D5.2"/>
    <property type="match status" value="1"/>
</dbReference>
<reference evidence="3 4" key="1">
    <citation type="submission" date="2023-08" db="EMBL/GenBank/DDBJ databases">
        <title>A Necator americanus chromosomal reference genome.</title>
        <authorList>
            <person name="Ilik V."/>
            <person name="Petrzelkova K.J."/>
            <person name="Pardy F."/>
            <person name="Fuh T."/>
            <person name="Niatou-Singa F.S."/>
            <person name="Gouil Q."/>
            <person name="Baker L."/>
            <person name="Ritchie M.E."/>
            <person name="Jex A.R."/>
            <person name="Gazzola D."/>
            <person name="Li H."/>
            <person name="Toshio Fujiwara R."/>
            <person name="Zhan B."/>
            <person name="Aroian R.V."/>
            <person name="Pafco B."/>
            <person name="Schwarz E.M."/>
        </authorList>
    </citation>
    <scope>NUCLEOTIDE SEQUENCE [LARGE SCALE GENOMIC DNA]</scope>
    <source>
        <strain evidence="3 4">Aroian</strain>
        <tissue evidence="3">Whole animal</tissue>
    </source>
</reference>
<evidence type="ECO:0000313" key="4">
    <source>
        <dbReference type="Proteomes" id="UP001303046"/>
    </source>
</evidence>
<evidence type="ECO:0000313" key="3">
    <source>
        <dbReference type="EMBL" id="KAK6738226.1"/>
    </source>
</evidence>
<name>A0ABR1CK15_NECAM</name>
<evidence type="ECO:0008006" key="5">
    <source>
        <dbReference type="Google" id="ProtNLM"/>
    </source>
</evidence>
<keyword evidence="2" id="KW-0325">Glycoprotein</keyword>
<dbReference type="Proteomes" id="UP001303046">
    <property type="component" value="Unassembled WGS sequence"/>
</dbReference>
<evidence type="ECO:0000256" key="2">
    <source>
        <dbReference type="ARBA" id="ARBA00023180"/>
    </source>
</evidence>
<organism evidence="3 4">
    <name type="scientific">Necator americanus</name>
    <name type="common">Human hookworm</name>
    <dbReference type="NCBI Taxonomy" id="51031"/>
    <lineage>
        <taxon>Eukaryota</taxon>
        <taxon>Metazoa</taxon>
        <taxon>Ecdysozoa</taxon>
        <taxon>Nematoda</taxon>
        <taxon>Chromadorea</taxon>
        <taxon>Rhabditida</taxon>
        <taxon>Rhabditina</taxon>
        <taxon>Rhabditomorpha</taxon>
        <taxon>Strongyloidea</taxon>
        <taxon>Ancylostomatidae</taxon>
        <taxon>Bunostominae</taxon>
        <taxon>Necator</taxon>
    </lineage>
</organism>
<comment type="caution">
    <text evidence="3">The sequence shown here is derived from an EMBL/GenBank/DDBJ whole genome shotgun (WGS) entry which is preliminary data.</text>
</comment>
<gene>
    <name evidence="3" type="primary">Necator_chrII.g8167</name>
    <name evidence="3" type="ORF">RB195_020373</name>
</gene>
<dbReference type="EMBL" id="JAVFWL010000002">
    <property type="protein sequence ID" value="KAK6738226.1"/>
    <property type="molecule type" value="Genomic_DNA"/>
</dbReference>
<proteinExistence type="inferred from homology"/>
<protein>
    <recommendedName>
        <fullName evidence="5">Gamma interferon inducible lysosomal thiol reductase</fullName>
    </recommendedName>
</protein>
<comment type="similarity">
    <text evidence="1">Belongs to the GILT family.</text>
</comment>
<dbReference type="Pfam" id="PF03227">
    <property type="entry name" value="GILT"/>
    <property type="match status" value="1"/>
</dbReference>